<evidence type="ECO:0000256" key="6">
    <source>
        <dbReference type="ARBA" id="ARBA00022982"/>
    </source>
</evidence>
<dbReference type="PROSITE" id="PS50902">
    <property type="entry name" value="FLAVODOXIN_LIKE"/>
    <property type="match status" value="1"/>
</dbReference>
<dbReference type="InterPro" id="IPR050619">
    <property type="entry name" value="Flavodoxin"/>
</dbReference>
<evidence type="ECO:0000259" key="8">
    <source>
        <dbReference type="PROSITE" id="PS50902"/>
    </source>
</evidence>
<gene>
    <name evidence="9" type="ordered locus">Dacet_1286</name>
</gene>
<keyword evidence="4 7" id="KW-0285">Flavoprotein</keyword>
<feature type="domain" description="Flavodoxin-like" evidence="8">
    <location>
        <begin position="4"/>
        <end position="164"/>
    </location>
</feature>
<dbReference type="InterPro" id="IPR001226">
    <property type="entry name" value="Flavodoxin_CS"/>
</dbReference>
<dbReference type="KEGG" id="dap:Dacet_1286"/>
<dbReference type="PANTHER" id="PTHR42809">
    <property type="entry name" value="FLAVODOXIN 2"/>
    <property type="match status" value="1"/>
</dbReference>
<dbReference type="Pfam" id="PF00258">
    <property type="entry name" value="Flavodoxin_1"/>
    <property type="match status" value="1"/>
</dbReference>
<dbReference type="eggNOG" id="COG0716">
    <property type="taxonomic scope" value="Bacteria"/>
</dbReference>
<dbReference type="NCBIfam" id="NF006739">
    <property type="entry name" value="PRK09267.1-5"/>
    <property type="match status" value="1"/>
</dbReference>
<protein>
    <recommendedName>
        <fullName evidence="7">Flavodoxin</fullName>
    </recommendedName>
</protein>
<dbReference type="PaxDb" id="522772-Dacet_1286"/>
<dbReference type="NCBIfam" id="TIGR01752">
    <property type="entry name" value="flav_long"/>
    <property type="match status" value="1"/>
</dbReference>
<evidence type="ECO:0000256" key="1">
    <source>
        <dbReference type="ARBA" id="ARBA00001917"/>
    </source>
</evidence>
<evidence type="ECO:0000256" key="4">
    <source>
        <dbReference type="ARBA" id="ARBA00022630"/>
    </source>
</evidence>
<evidence type="ECO:0000256" key="3">
    <source>
        <dbReference type="ARBA" id="ARBA00022448"/>
    </source>
</evidence>
<accession>D4H7Q9</accession>
<keyword evidence="5 7" id="KW-0288">FMN</keyword>
<dbReference type="SUPFAM" id="SSF52218">
    <property type="entry name" value="Flavoproteins"/>
    <property type="match status" value="1"/>
</dbReference>
<dbReference type="HOGENOM" id="CLU_051402_1_0_0"/>
<keyword evidence="10" id="KW-1185">Reference proteome</keyword>
<dbReference type="InterPro" id="IPR008254">
    <property type="entry name" value="Flavodoxin/NO_synth"/>
</dbReference>
<keyword evidence="6 7" id="KW-0249">Electron transport</keyword>
<reference evidence="9 10" key="1">
    <citation type="journal article" date="2010" name="Stand. Genomic Sci.">
        <title>Complete genome sequence of Denitrovibrio acetiphilus type strain (N2460).</title>
        <authorList>
            <person name="Kiss H."/>
            <person name="Lang E."/>
            <person name="Lapidus A."/>
            <person name="Copeland A."/>
            <person name="Nolan M."/>
            <person name="Glavina Del Rio T."/>
            <person name="Chen F."/>
            <person name="Lucas S."/>
            <person name="Tice H."/>
            <person name="Cheng J.F."/>
            <person name="Han C."/>
            <person name="Goodwin L."/>
            <person name="Pitluck S."/>
            <person name="Liolios K."/>
            <person name="Pati A."/>
            <person name="Ivanova N."/>
            <person name="Mavromatis K."/>
            <person name="Chen A."/>
            <person name="Palaniappan K."/>
            <person name="Land M."/>
            <person name="Hauser L."/>
            <person name="Chang Y.J."/>
            <person name="Jeffries C.D."/>
            <person name="Detter J.C."/>
            <person name="Brettin T."/>
            <person name="Spring S."/>
            <person name="Rohde M."/>
            <person name="Goker M."/>
            <person name="Woyke T."/>
            <person name="Bristow J."/>
            <person name="Eisen J.A."/>
            <person name="Markowitz V."/>
            <person name="Hugenholtz P."/>
            <person name="Kyrpides N.C."/>
            <person name="Klenk H.P."/>
        </authorList>
    </citation>
    <scope>NUCLEOTIDE SEQUENCE [LARGE SCALE GENOMIC DNA]</scope>
    <source>
        <strain evidence="10">DSM 12809 / NBRC 114555 / N2460</strain>
    </source>
</reference>
<proteinExistence type="inferred from homology"/>
<dbReference type="RefSeq" id="WP_013010580.1">
    <property type="nucleotide sequence ID" value="NC_013943.1"/>
</dbReference>
<dbReference type="FunCoup" id="D4H7Q9">
    <property type="interactions" value="41"/>
</dbReference>
<dbReference type="OrthoDB" id="359268at2"/>
<sequence length="168" mass="17967">MGKIGLFYGSNGGVTQSVADSIASALKKKGFEVDVKDIASSSNDDIAGYENVIFGTSTWGMGDLQDDWDSFVANLGDIDFGGKKVAYFGTGDQFSYPETFVDGIGLIDENVSGAEVIGQWPSDDYDFSDSKAYVNGSFIGLALDEDNQSNLTDDRISKWVDILAGSFS</sequence>
<dbReference type="InterPro" id="IPR010086">
    <property type="entry name" value="Flavodoxin_lc"/>
</dbReference>
<dbReference type="PANTHER" id="PTHR42809:SF1">
    <property type="entry name" value="FLAVODOXIN 1"/>
    <property type="match status" value="1"/>
</dbReference>
<comment type="function">
    <text evidence="7">Low-potential electron donor to a number of redox enzymes.</text>
</comment>
<name>D4H7Q9_DENA2</name>
<dbReference type="InParanoid" id="D4H7Q9"/>
<dbReference type="Proteomes" id="UP000002012">
    <property type="component" value="Chromosome"/>
</dbReference>
<dbReference type="AlphaFoldDB" id="D4H7Q9"/>
<keyword evidence="3 7" id="KW-0813">Transport</keyword>
<evidence type="ECO:0000256" key="7">
    <source>
        <dbReference type="PIRNR" id="PIRNR038996"/>
    </source>
</evidence>
<dbReference type="PIRSF" id="PIRSF038996">
    <property type="entry name" value="FldA"/>
    <property type="match status" value="1"/>
</dbReference>
<organism evidence="9 10">
    <name type="scientific">Denitrovibrio acetiphilus (strain DSM 12809 / NBRC 114555 / N2460)</name>
    <dbReference type="NCBI Taxonomy" id="522772"/>
    <lineage>
        <taxon>Bacteria</taxon>
        <taxon>Pseudomonadati</taxon>
        <taxon>Deferribacterota</taxon>
        <taxon>Deferribacteres</taxon>
        <taxon>Deferribacterales</taxon>
        <taxon>Geovibrionaceae</taxon>
        <taxon>Denitrovibrio</taxon>
    </lineage>
</organism>
<dbReference type="GO" id="GO:0009055">
    <property type="term" value="F:electron transfer activity"/>
    <property type="evidence" value="ECO:0007669"/>
    <property type="project" value="UniProtKB-UniRule"/>
</dbReference>
<evidence type="ECO:0000256" key="2">
    <source>
        <dbReference type="ARBA" id="ARBA00005267"/>
    </source>
</evidence>
<comment type="cofactor">
    <cofactor evidence="1 7">
        <name>FMN</name>
        <dbReference type="ChEBI" id="CHEBI:58210"/>
    </cofactor>
</comment>
<evidence type="ECO:0000256" key="5">
    <source>
        <dbReference type="ARBA" id="ARBA00022643"/>
    </source>
</evidence>
<dbReference type="EMBL" id="CP001968">
    <property type="protein sequence ID" value="ADD68058.1"/>
    <property type="molecule type" value="Genomic_DNA"/>
</dbReference>
<dbReference type="InterPro" id="IPR029039">
    <property type="entry name" value="Flavoprotein-like_sf"/>
</dbReference>
<dbReference type="GO" id="GO:0010181">
    <property type="term" value="F:FMN binding"/>
    <property type="evidence" value="ECO:0007669"/>
    <property type="project" value="UniProtKB-UniRule"/>
</dbReference>
<dbReference type="PROSITE" id="PS00201">
    <property type="entry name" value="FLAVODOXIN"/>
    <property type="match status" value="1"/>
</dbReference>
<evidence type="ECO:0000313" key="10">
    <source>
        <dbReference type="Proteomes" id="UP000002012"/>
    </source>
</evidence>
<dbReference type="STRING" id="522772.Dacet_1286"/>
<comment type="similarity">
    <text evidence="2 7">Belongs to the flavodoxin family.</text>
</comment>
<dbReference type="Gene3D" id="3.40.50.360">
    <property type="match status" value="1"/>
</dbReference>
<evidence type="ECO:0000313" key="9">
    <source>
        <dbReference type="EMBL" id="ADD68058.1"/>
    </source>
</evidence>